<protein>
    <submittedName>
        <fullName evidence="7">TetR/AcrR family transcriptional regulator</fullName>
    </submittedName>
</protein>
<dbReference type="SUPFAM" id="SSF48498">
    <property type="entry name" value="Tetracyclin repressor-like, C-terminal domain"/>
    <property type="match status" value="1"/>
</dbReference>
<reference evidence="7 8" key="1">
    <citation type="submission" date="2024-08" db="EMBL/GenBank/DDBJ databases">
        <title>Genome sequence of Streptomyces aureus CACIA-1.46HGO.</title>
        <authorList>
            <person name="Evangelista-Martinez Z."/>
        </authorList>
    </citation>
    <scope>NUCLEOTIDE SEQUENCE [LARGE SCALE GENOMIC DNA]</scope>
    <source>
        <strain evidence="7 8">CACIA-1.46HGO</strain>
    </source>
</reference>
<proteinExistence type="predicted"/>
<accession>A0ABV4SWT7</accession>
<keyword evidence="8" id="KW-1185">Reference proteome</keyword>
<dbReference type="InterPro" id="IPR009057">
    <property type="entry name" value="Homeodomain-like_sf"/>
</dbReference>
<dbReference type="EMBL" id="JBGOSP010000043">
    <property type="protein sequence ID" value="MFA3842718.1"/>
    <property type="molecule type" value="Genomic_DNA"/>
</dbReference>
<dbReference type="Proteomes" id="UP001571476">
    <property type="component" value="Unassembled WGS sequence"/>
</dbReference>
<dbReference type="RefSeq" id="WP_372566635.1">
    <property type="nucleotide sequence ID" value="NZ_JBGOSP010000043.1"/>
</dbReference>
<dbReference type="PANTHER" id="PTHR30055">
    <property type="entry name" value="HTH-TYPE TRANSCRIPTIONAL REGULATOR RUTR"/>
    <property type="match status" value="1"/>
</dbReference>
<gene>
    <name evidence="7" type="ORF">ACEG43_42320</name>
</gene>
<dbReference type="PROSITE" id="PS50977">
    <property type="entry name" value="HTH_TETR_2"/>
    <property type="match status" value="1"/>
</dbReference>
<evidence type="ECO:0000256" key="2">
    <source>
        <dbReference type="ARBA" id="ARBA00023015"/>
    </source>
</evidence>
<dbReference type="Gene3D" id="1.10.357.10">
    <property type="entry name" value="Tetracycline Repressor, domain 2"/>
    <property type="match status" value="1"/>
</dbReference>
<feature type="domain" description="HTH tetR-type" evidence="6">
    <location>
        <begin position="11"/>
        <end position="71"/>
    </location>
</feature>
<evidence type="ECO:0000259" key="6">
    <source>
        <dbReference type="PROSITE" id="PS50977"/>
    </source>
</evidence>
<name>A0ABV4SWT7_9ACTN</name>
<dbReference type="InterPro" id="IPR036271">
    <property type="entry name" value="Tet_transcr_reg_TetR-rel_C_sf"/>
</dbReference>
<sequence length="205" mass="22345">MPKKVTRRSPEERRQEIVDAALSLADSVGLDRITSRDVAQVLGVTSGLIHHYFPTVDELVVAAFAQTAAAHHDQDRQALRELRPAEALAALVGRMLGLGTEEARIWMSAWVAAPRRPELAAEVDRRMLDGLDVLTEILRLGRAEGAFKVVDPKASALRILVLVDGVLVQTSMRGDAPYGDVHALVWDTVEREVGMDHGSLRSASA</sequence>
<dbReference type="SUPFAM" id="SSF46689">
    <property type="entry name" value="Homeodomain-like"/>
    <property type="match status" value="1"/>
</dbReference>
<keyword evidence="3 5" id="KW-0238">DNA-binding</keyword>
<dbReference type="Pfam" id="PF13977">
    <property type="entry name" value="TetR_C_6"/>
    <property type="match status" value="1"/>
</dbReference>
<organism evidence="7 8">
    <name type="scientific">Streptomyces aureus</name>
    <dbReference type="NCBI Taxonomy" id="193461"/>
    <lineage>
        <taxon>Bacteria</taxon>
        <taxon>Bacillati</taxon>
        <taxon>Actinomycetota</taxon>
        <taxon>Actinomycetes</taxon>
        <taxon>Kitasatosporales</taxon>
        <taxon>Streptomycetaceae</taxon>
        <taxon>Streptomyces</taxon>
    </lineage>
</organism>
<keyword evidence="4" id="KW-0804">Transcription</keyword>
<dbReference type="InterPro" id="IPR050109">
    <property type="entry name" value="HTH-type_TetR-like_transc_reg"/>
</dbReference>
<dbReference type="InterPro" id="IPR039538">
    <property type="entry name" value="BetI_C"/>
</dbReference>
<evidence type="ECO:0000256" key="3">
    <source>
        <dbReference type="ARBA" id="ARBA00023125"/>
    </source>
</evidence>
<evidence type="ECO:0000313" key="8">
    <source>
        <dbReference type="Proteomes" id="UP001571476"/>
    </source>
</evidence>
<dbReference type="InterPro" id="IPR001647">
    <property type="entry name" value="HTH_TetR"/>
</dbReference>
<evidence type="ECO:0000313" key="7">
    <source>
        <dbReference type="EMBL" id="MFA3842718.1"/>
    </source>
</evidence>
<dbReference type="Pfam" id="PF00440">
    <property type="entry name" value="TetR_N"/>
    <property type="match status" value="1"/>
</dbReference>
<evidence type="ECO:0000256" key="4">
    <source>
        <dbReference type="ARBA" id="ARBA00023163"/>
    </source>
</evidence>
<dbReference type="PANTHER" id="PTHR30055:SF228">
    <property type="entry name" value="TRANSCRIPTIONAL REGULATOR-RELATED"/>
    <property type="match status" value="1"/>
</dbReference>
<comment type="caution">
    <text evidence="7">The sequence shown here is derived from an EMBL/GenBank/DDBJ whole genome shotgun (WGS) entry which is preliminary data.</text>
</comment>
<keyword evidence="2" id="KW-0805">Transcription regulation</keyword>
<evidence type="ECO:0000256" key="5">
    <source>
        <dbReference type="PROSITE-ProRule" id="PRU00335"/>
    </source>
</evidence>
<feature type="DNA-binding region" description="H-T-H motif" evidence="5">
    <location>
        <begin position="34"/>
        <end position="53"/>
    </location>
</feature>
<evidence type="ECO:0000256" key="1">
    <source>
        <dbReference type="ARBA" id="ARBA00022491"/>
    </source>
</evidence>
<keyword evidence="1" id="KW-0678">Repressor</keyword>